<feature type="domain" description="HTH cro/C1-type" evidence="2">
    <location>
        <begin position="33"/>
        <end position="63"/>
    </location>
</feature>
<dbReference type="RefSeq" id="WP_180571608.1">
    <property type="nucleotide sequence ID" value="NZ_JACCKB010000111.1"/>
</dbReference>
<dbReference type="InterPro" id="IPR001387">
    <property type="entry name" value="Cro/C1-type_HTH"/>
</dbReference>
<dbReference type="Gene3D" id="1.10.260.40">
    <property type="entry name" value="lambda repressor-like DNA-binding domains"/>
    <property type="match status" value="1"/>
</dbReference>
<dbReference type="AlphaFoldDB" id="A0A853IGG0"/>
<dbReference type="CDD" id="cd00093">
    <property type="entry name" value="HTH_XRE"/>
    <property type="match status" value="1"/>
</dbReference>
<proteinExistence type="predicted"/>
<name>A0A853IGG0_9GAMM</name>
<keyword evidence="4" id="KW-1185">Reference proteome</keyword>
<evidence type="ECO:0000259" key="2">
    <source>
        <dbReference type="PROSITE" id="PS50943"/>
    </source>
</evidence>
<feature type="compositionally biased region" description="Basic and acidic residues" evidence="1">
    <location>
        <begin position="12"/>
        <end position="24"/>
    </location>
</feature>
<gene>
    <name evidence="3" type="ORF">H0A36_26800</name>
</gene>
<dbReference type="SMART" id="SM00530">
    <property type="entry name" value="HTH_XRE"/>
    <property type="match status" value="1"/>
</dbReference>
<dbReference type="Proteomes" id="UP000569732">
    <property type="component" value="Unassembled WGS sequence"/>
</dbReference>
<comment type="caution">
    <text evidence="3">The sequence shown here is derived from an EMBL/GenBank/DDBJ whole genome shotgun (WGS) entry which is preliminary data.</text>
</comment>
<dbReference type="GO" id="GO:0003677">
    <property type="term" value="F:DNA binding"/>
    <property type="evidence" value="ECO:0007669"/>
    <property type="project" value="InterPro"/>
</dbReference>
<dbReference type="Pfam" id="PF13744">
    <property type="entry name" value="HTH_37"/>
    <property type="match status" value="1"/>
</dbReference>
<evidence type="ECO:0000256" key="1">
    <source>
        <dbReference type="SAM" id="MobiDB-lite"/>
    </source>
</evidence>
<reference evidence="3 4" key="1">
    <citation type="submission" date="2020-07" db="EMBL/GenBank/DDBJ databases">
        <title>Endozoicomonas sp. nov., isolated from sediment.</title>
        <authorList>
            <person name="Gu T."/>
        </authorList>
    </citation>
    <scope>NUCLEOTIDE SEQUENCE [LARGE SCALE GENOMIC DNA]</scope>
    <source>
        <strain evidence="3 4">SM1973</strain>
    </source>
</reference>
<dbReference type="SUPFAM" id="SSF47413">
    <property type="entry name" value="lambda repressor-like DNA-binding domains"/>
    <property type="match status" value="1"/>
</dbReference>
<feature type="compositionally biased region" description="Basic residues" evidence="1">
    <location>
        <begin position="1"/>
        <end position="10"/>
    </location>
</feature>
<evidence type="ECO:0000313" key="3">
    <source>
        <dbReference type="EMBL" id="NYZ69628.1"/>
    </source>
</evidence>
<dbReference type="PROSITE" id="PS50943">
    <property type="entry name" value="HTH_CROC1"/>
    <property type="match status" value="1"/>
</dbReference>
<dbReference type="InterPro" id="IPR010982">
    <property type="entry name" value="Lambda_DNA-bd_dom_sf"/>
</dbReference>
<dbReference type="InterPro" id="IPR039554">
    <property type="entry name" value="HigA2-like_HTH"/>
</dbReference>
<organism evidence="3 4">
    <name type="scientific">Spartinivicinus marinus</name>
    <dbReference type="NCBI Taxonomy" id="2994442"/>
    <lineage>
        <taxon>Bacteria</taxon>
        <taxon>Pseudomonadati</taxon>
        <taxon>Pseudomonadota</taxon>
        <taxon>Gammaproteobacteria</taxon>
        <taxon>Oceanospirillales</taxon>
        <taxon>Zooshikellaceae</taxon>
        <taxon>Spartinivicinus</taxon>
    </lineage>
</organism>
<evidence type="ECO:0000313" key="4">
    <source>
        <dbReference type="Proteomes" id="UP000569732"/>
    </source>
</evidence>
<dbReference type="EMBL" id="JACCKB010000111">
    <property type="protein sequence ID" value="NYZ69628.1"/>
    <property type="molecule type" value="Genomic_DNA"/>
</dbReference>
<protein>
    <submittedName>
        <fullName evidence="3">XRE family transcriptional regulator</fullName>
    </submittedName>
</protein>
<sequence>MAKHISKLRAKMSPEAREKAKAKTESMLKAMPLAELRQALELSQKTLAESLDITQASVSKIEQRTDMYISTLRRYIEAMGGELTIKAHFPEGDIEISQFESLHNSHGQALL</sequence>
<feature type="region of interest" description="Disordered" evidence="1">
    <location>
        <begin position="1"/>
        <end position="24"/>
    </location>
</feature>
<accession>A0A853IGG0</accession>